<name>A0A1L9R887_ASPWE</name>
<reference evidence="2" key="1">
    <citation type="journal article" date="2017" name="Genome Biol.">
        <title>Comparative genomics reveals high biological diversity and specific adaptations in the industrially and medically important fungal genus Aspergillus.</title>
        <authorList>
            <person name="de Vries R.P."/>
            <person name="Riley R."/>
            <person name="Wiebenga A."/>
            <person name="Aguilar-Osorio G."/>
            <person name="Amillis S."/>
            <person name="Uchima C.A."/>
            <person name="Anderluh G."/>
            <person name="Asadollahi M."/>
            <person name="Askin M."/>
            <person name="Barry K."/>
            <person name="Battaglia E."/>
            <person name="Bayram O."/>
            <person name="Benocci T."/>
            <person name="Braus-Stromeyer S.A."/>
            <person name="Caldana C."/>
            <person name="Canovas D."/>
            <person name="Cerqueira G.C."/>
            <person name="Chen F."/>
            <person name="Chen W."/>
            <person name="Choi C."/>
            <person name="Clum A."/>
            <person name="Dos Santos R.A."/>
            <person name="Damasio A.R."/>
            <person name="Diallinas G."/>
            <person name="Emri T."/>
            <person name="Fekete E."/>
            <person name="Flipphi M."/>
            <person name="Freyberg S."/>
            <person name="Gallo A."/>
            <person name="Gournas C."/>
            <person name="Habgood R."/>
            <person name="Hainaut M."/>
            <person name="Harispe M.L."/>
            <person name="Henrissat B."/>
            <person name="Hilden K.S."/>
            <person name="Hope R."/>
            <person name="Hossain A."/>
            <person name="Karabika E."/>
            <person name="Karaffa L."/>
            <person name="Karanyi Z."/>
            <person name="Krasevec N."/>
            <person name="Kuo A."/>
            <person name="Kusch H."/>
            <person name="LaButti K."/>
            <person name="Lagendijk E.L."/>
            <person name="Lapidus A."/>
            <person name="Levasseur A."/>
            <person name="Lindquist E."/>
            <person name="Lipzen A."/>
            <person name="Logrieco A.F."/>
            <person name="MacCabe A."/>
            <person name="Maekelae M.R."/>
            <person name="Malavazi I."/>
            <person name="Melin P."/>
            <person name="Meyer V."/>
            <person name="Mielnichuk N."/>
            <person name="Miskei M."/>
            <person name="Molnar A.P."/>
            <person name="Mule G."/>
            <person name="Ngan C.Y."/>
            <person name="Orejas M."/>
            <person name="Orosz E."/>
            <person name="Ouedraogo J.P."/>
            <person name="Overkamp K.M."/>
            <person name="Park H.-S."/>
            <person name="Perrone G."/>
            <person name="Piumi F."/>
            <person name="Punt P.J."/>
            <person name="Ram A.F."/>
            <person name="Ramon A."/>
            <person name="Rauscher S."/>
            <person name="Record E."/>
            <person name="Riano-Pachon D.M."/>
            <person name="Robert V."/>
            <person name="Roehrig J."/>
            <person name="Ruller R."/>
            <person name="Salamov A."/>
            <person name="Salih N.S."/>
            <person name="Samson R.A."/>
            <person name="Sandor E."/>
            <person name="Sanguinetti M."/>
            <person name="Schuetze T."/>
            <person name="Sepcic K."/>
            <person name="Shelest E."/>
            <person name="Sherlock G."/>
            <person name="Sophianopoulou V."/>
            <person name="Squina F.M."/>
            <person name="Sun H."/>
            <person name="Susca A."/>
            <person name="Todd R.B."/>
            <person name="Tsang A."/>
            <person name="Unkles S.E."/>
            <person name="van de Wiele N."/>
            <person name="van Rossen-Uffink D."/>
            <person name="Oliveira J.V."/>
            <person name="Vesth T.C."/>
            <person name="Visser J."/>
            <person name="Yu J.-H."/>
            <person name="Zhou M."/>
            <person name="Andersen M.R."/>
            <person name="Archer D.B."/>
            <person name="Baker S.E."/>
            <person name="Benoit I."/>
            <person name="Brakhage A.A."/>
            <person name="Braus G.H."/>
            <person name="Fischer R."/>
            <person name="Frisvad J.C."/>
            <person name="Goldman G.H."/>
            <person name="Houbraken J."/>
            <person name="Oakley B."/>
            <person name="Pocsi I."/>
            <person name="Scazzocchio C."/>
            <person name="Seiboth B."/>
            <person name="vanKuyk P.A."/>
            <person name="Wortman J."/>
            <person name="Dyer P.S."/>
            <person name="Grigoriev I.V."/>
        </authorList>
    </citation>
    <scope>NUCLEOTIDE SEQUENCE [LARGE SCALE GENOMIC DNA]</scope>
    <source>
        <strain evidence="2">DTO 134E9</strain>
    </source>
</reference>
<evidence type="ECO:0000313" key="2">
    <source>
        <dbReference type="Proteomes" id="UP000184383"/>
    </source>
</evidence>
<organism evidence="1 2">
    <name type="scientific">Aspergillus wentii DTO 134E9</name>
    <dbReference type="NCBI Taxonomy" id="1073089"/>
    <lineage>
        <taxon>Eukaryota</taxon>
        <taxon>Fungi</taxon>
        <taxon>Dikarya</taxon>
        <taxon>Ascomycota</taxon>
        <taxon>Pezizomycotina</taxon>
        <taxon>Eurotiomycetes</taxon>
        <taxon>Eurotiomycetidae</taxon>
        <taxon>Eurotiales</taxon>
        <taxon>Aspergillaceae</taxon>
        <taxon>Aspergillus</taxon>
        <taxon>Aspergillus subgen. Cremei</taxon>
    </lineage>
</organism>
<dbReference type="EMBL" id="KV878216">
    <property type="protein sequence ID" value="OJJ31136.1"/>
    <property type="molecule type" value="Genomic_DNA"/>
</dbReference>
<evidence type="ECO:0000313" key="1">
    <source>
        <dbReference type="EMBL" id="OJJ31136.1"/>
    </source>
</evidence>
<sequence length="87" mass="9966">MERFIVMDAHTHNKVPSSKFASLPDNAKIGKLFMVFYPALYRHGREGRRNIRITKAVILIRVKDRSHQIKNEINNTGCFSQVLATAP</sequence>
<keyword evidence="2" id="KW-1185">Reference proteome</keyword>
<dbReference type="AlphaFoldDB" id="A0A1L9R887"/>
<dbReference type="OrthoDB" id="4755094at2759"/>
<dbReference type="RefSeq" id="XP_040684813.1">
    <property type="nucleotide sequence ID" value="XM_040836441.1"/>
</dbReference>
<protein>
    <submittedName>
        <fullName evidence="1">Uncharacterized protein</fullName>
    </submittedName>
</protein>
<accession>A0A1L9R887</accession>
<dbReference type="Proteomes" id="UP000184383">
    <property type="component" value="Unassembled WGS sequence"/>
</dbReference>
<proteinExistence type="predicted"/>
<dbReference type="GeneID" id="63752289"/>
<dbReference type="VEuPathDB" id="FungiDB:ASPWEDRAFT_45097"/>
<gene>
    <name evidence="1" type="ORF">ASPWEDRAFT_45097</name>
</gene>